<dbReference type="RefSeq" id="WP_218158266.1">
    <property type="nucleotide sequence ID" value="NZ_FOET01000004.1"/>
</dbReference>
<dbReference type="Gene3D" id="3.40.50.1820">
    <property type="entry name" value="alpha/beta hydrolase"/>
    <property type="match status" value="1"/>
</dbReference>
<evidence type="ECO:0000313" key="5">
    <source>
        <dbReference type="Proteomes" id="UP000199055"/>
    </source>
</evidence>
<dbReference type="PANTHER" id="PTHR43037">
    <property type="entry name" value="UNNAMED PRODUCT-RELATED"/>
    <property type="match status" value="1"/>
</dbReference>
<organism evidence="4 5">
    <name type="scientific">Streptomyces radiopugnans</name>
    <dbReference type="NCBI Taxonomy" id="403935"/>
    <lineage>
        <taxon>Bacteria</taxon>
        <taxon>Bacillati</taxon>
        <taxon>Actinomycetota</taxon>
        <taxon>Actinomycetes</taxon>
        <taxon>Kitasatosporales</taxon>
        <taxon>Streptomycetaceae</taxon>
        <taxon>Streptomyces</taxon>
    </lineage>
</organism>
<dbReference type="EMBL" id="FOET01000004">
    <property type="protein sequence ID" value="SEQ15812.1"/>
    <property type="molecule type" value="Genomic_DNA"/>
</dbReference>
<dbReference type="AlphaFoldDB" id="A0A1H9DQR2"/>
<evidence type="ECO:0000313" key="4">
    <source>
        <dbReference type="EMBL" id="SEQ15812.1"/>
    </source>
</evidence>
<protein>
    <submittedName>
        <fullName evidence="4">Predicted esterase</fullName>
    </submittedName>
</protein>
<reference evidence="4 5" key="1">
    <citation type="submission" date="2016-10" db="EMBL/GenBank/DDBJ databases">
        <authorList>
            <person name="de Groot N.N."/>
        </authorList>
    </citation>
    <scope>NUCLEOTIDE SEQUENCE [LARGE SCALE GENOMIC DNA]</scope>
    <source>
        <strain evidence="4 5">CGMCC 4.3519</strain>
    </source>
</reference>
<keyword evidence="2" id="KW-0378">Hydrolase</keyword>
<evidence type="ECO:0000256" key="3">
    <source>
        <dbReference type="SAM" id="MobiDB-lite"/>
    </source>
</evidence>
<dbReference type="Pfam" id="PF00756">
    <property type="entry name" value="Esterase"/>
    <property type="match status" value="1"/>
</dbReference>
<dbReference type="GO" id="GO:0016787">
    <property type="term" value="F:hydrolase activity"/>
    <property type="evidence" value="ECO:0007669"/>
    <property type="project" value="UniProtKB-KW"/>
</dbReference>
<dbReference type="STRING" id="403935.SAMN05216481_104234"/>
<dbReference type="InterPro" id="IPR050955">
    <property type="entry name" value="Plant_Biomass_Hydrol_Est"/>
</dbReference>
<dbReference type="Proteomes" id="UP000199055">
    <property type="component" value="Unassembled WGS sequence"/>
</dbReference>
<gene>
    <name evidence="4" type="ORF">SAMN05216481_104234</name>
</gene>
<dbReference type="InterPro" id="IPR029058">
    <property type="entry name" value="AB_hydrolase_fold"/>
</dbReference>
<evidence type="ECO:0000256" key="1">
    <source>
        <dbReference type="ARBA" id="ARBA00022729"/>
    </source>
</evidence>
<dbReference type="SUPFAM" id="SSF53474">
    <property type="entry name" value="alpha/beta-Hydrolases"/>
    <property type="match status" value="1"/>
</dbReference>
<dbReference type="InterPro" id="IPR000801">
    <property type="entry name" value="Esterase-like"/>
</dbReference>
<feature type="compositionally biased region" description="Basic and acidic residues" evidence="3">
    <location>
        <begin position="19"/>
        <end position="31"/>
    </location>
</feature>
<accession>A0A1H9DQR2</accession>
<sequence length="258" mass="26524">MTGTDGEEGAGGAPGPERALPHPDVGEDVSHGRLSARPSASPPGFAEGEPGTHHLDGRALLRVPPSAGAGAPVRPYWLVVVLHGAGGTAEQALTWLLPQAGSGRLLLLAPQAAGSTWDVVAGGYGPDVARLDAALHDVFRRFPVDPAGVAVAGFSDGASYALSLGLANGDLFGAVLAFSPGFMAPMVHHGHPRVFVSHGREDPVLPVGACSRRLVPELMRSGHAVTYREFGGGHEVPPELATEALRWWVDGPPAAAEP</sequence>
<evidence type="ECO:0000256" key="2">
    <source>
        <dbReference type="ARBA" id="ARBA00022801"/>
    </source>
</evidence>
<proteinExistence type="predicted"/>
<feature type="region of interest" description="Disordered" evidence="3">
    <location>
        <begin position="1"/>
        <end position="57"/>
    </location>
</feature>
<dbReference type="PANTHER" id="PTHR43037:SF5">
    <property type="entry name" value="FERULOYL ESTERASE"/>
    <property type="match status" value="1"/>
</dbReference>
<keyword evidence="5" id="KW-1185">Reference proteome</keyword>
<keyword evidence="1" id="KW-0732">Signal</keyword>
<name>A0A1H9DQR2_9ACTN</name>